<dbReference type="InterPro" id="IPR001647">
    <property type="entry name" value="HTH_TetR"/>
</dbReference>
<dbReference type="GO" id="GO:0000976">
    <property type="term" value="F:transcription cis-regulatory region binding"/>
    <property type="evidence" value="ECO:0007669"/>
    <property type="project" value="TreeGrafter"/>
</dbReference>
<feature type="DNA-binding region" description="H-T-H motif" evidence="5">
    <location>
        <begin position="47"/>
        <end position="66"/>
    </location>
</feature>
<dbReference type="PROSITE" id="PS01081">
    <property type="entry name" value="HTH_TETR_1"/>
    <property type="match status" value="1"/>
</dbReference>
<reference evidence="8 9" key="1">
    <citation type="submission" date="2017-12" db="EMBL/GenBank/DDBJ databases">
        <title>Isolation and characterization of estrogens degradatiion strain Microbacterium hominis SJTG1.</title>
        <authorList>
            <person name="Xiong W."/>
            <person name="Yin C."/>
            <person name="Zheng D."/>
            <person name="Liang R."/>
        </authorList>
    </citation>
    <scope>NUCLEOTIDE SEQUENCE [LARGE SCALE GENOMIC DNA]</scope>
    <source>
        <strain evidence="8 9">SJTG1</strain>
    </source>
</reference>
<evidence type="ECO:0000256" key="6">
    <source>
        <dbReference type="SAM" id="MobiDB-lite"/>
    </source>
</evidence>
<evidence type="ECO:0000256" key="4">
    <source>
        <dbReference type="ARBA" id="ARBA00023163"/>
    </source>
</evidence>
<dbReference type="Gene3D" id="1.10.357.10">
    <property type="entry name" value="Tetracycline Repressor, domain 2"/>
    <property type="match status" value="1"/>
</dbReference>
<dbReference type="PANTHER" id="PTHR30055">
    <property type="entry name" value="HTH-TYPE TRANSCRIPTIONAL REGULATOR RUTR"/>
    <property type="match status" value="1"/>
</dbReference>
<keyword evidence="2" id="KW-0805">Transcription regulation</keyword>
<feature type="domain" description="HTH tetR-type" evidence="7">
    <location>
        <begin position="24"/>
        <end position="84"/>
    </location>
</feature>
<evidence type="ECO:0000313" key="8">
    <source>
        <dbReference type="EMBL" id="AUG29093.1"/>
    </source>
</evidence>
<dbReference type="InterPro" id="IPR036271">
    <property type="entry name" value="Tet_transcr_reg_TetR-rel_C_sf"/>
</dbReference>
<dbReference type="AlphaFoldDB" id="A0A2K9DWU9"/>
<dbReference type="Proteomes" id="UP000233276">
    <property type="component" value="Chromosome"/>
</dbReference>
<dbReference type="GO" id="GO:0003700">
    <property type="term" value="F:DNA-binding transcription factor activity"/>
    <property type="evidence" value="ECO:0007669"/>
    <property type="project" value="TreeGrafter"/>
</dbReference>
<dbReference type="InterPro" id="IPR050109">
    <property type="entry name" value="HTH-type_TetR-like_transc_reg"/>
</dbReference>
<keyword evidence="3 5" id="KW-0238">DNA-binding</keyword>
<dbReference type="PROSITE" id="PS50977">
    <property type="entry name" value="HTH_TETR_2"/>
    <property type="match status" value="1"/>
</dbReference>
<evidence type="ECO:0000259" key="7">
    <source>
        <dbReference type="PROSITE" id="PS50977"/>
    </source>
</evidence>
<sequence length="229" mass="24600">MYAFHNDRYVGQSRPMPPAERTRRDRQAEVAEAVWRVLDRDGFVGLSLRVVAAEMGATTGTVTHYFRSKKELTDYALDLLAARRAADAGSPSESARSALRAALRGMLPLDRPSRSATRIWVSSWDAALAEPDRAAAHAQRYRDSRARLALLVAAVLDETSTHPDDAAAIAEQLHATMLGIATQAVLDPGAYPPERVARLVEAAIARWVTDPTEAGGPSGDGAPTQASGS</sequence>
<dbReference type="Pfam" id="PF13977">
    <property type="entry name" value="TetR_C_6"/>
    <property type="match status" value="1"/>
</dbReference>
<organism evidence="8 9">
    <name type="scientific">Microbacterium hominis</name>
    <dbReference type="NCBI Taxonomy" id="162426"/>
    <lineage>
        <taxon>Bacteria</taxon>
        <taxon>Bacillati</taxon>
        <taxon>Actinomycetota</taxon>
        <taxon>Actinomycetes</taxon>
        <taxon>Micrococcales</taxon>
        <taxon>Microbacteriaceae</taxon>
        <taxon>Microbacterium</taxon>
    </lineage>
</organism>
<gene>
    <name evidence="8" type="ORF">CXR34_06155</name>
</gene>
<accession>A0A2K9DWU9</accession>
<dbReference type="SUPFAM" id="SSF48498">
    <property type="entry name" value="Tetracyclin repressor-like, C-terminal domain"/>
    <property type="match status" value="1"/>
</dbReference>
<dbReference type="InterPro" id="IPR039538">
    <property type="entry name" value="BetI_C"/>
</dbReference>
<keyword evidence="1" id="KW-0678">Repressor</keyword>
<evidence type="ECO:0000256" key="5">
    <source>
        <dbReference type="PROSITE-ProRule" id="PRU00335"/>
    </source>
</evidence>
<dbReference type="EMBL" id="CP025299">
    <property type="protein sequence ID" value="AUG29093.1"/>
    <property type="molecule type" value="Genomic_DNA"/>
</dbReference>
<dbReference type="PANTHER" id="PTHR30055:SF148">
    <property type="entry name" value="TETR-FAMILY TRANSCRIPTIONAL REGULATOR"/>
    <property type="match status" value="1"/>
</dbReference>
<evidence type="ECO:0000256" key="3">
    <source>
        <dbReference type="ARBA" id="ARBA00023125"/>
    </source>
</evidence>
<feature type="region of interest" description="Disordered" evidence="6">
    <location>
        <begin position="210"/>
        <end position="229"/>
    </location>
</feature>
<dbReference type="SUPFAM" id="SSF46689">
    <property type="entry name" value="Homeodomain-like"/>
    <property type="match status" value="1"/>
</dbReference>
<protein>
    <submittedName>
        <fullName evidence="8">TetR family transcriptional regulator</fullName>
    </submittedName>
</protein>
<evidence type="ECO:0000256" key="1">
    <source>
        <dbReference type="ARBA" id="ARBA00022491"/>
    </source>
</evidence>
<dbReference type="KEGG" id="mhos:CXR34_06155"/>
<evidence type="ECO:0000256" key="2">
    <source>
        <dbReference type="ARBA" id="ARBA00023015"/>
    </source>
</evidence>
<evidence type="ECO:0000313" key="9">
    <source>
        <dbReference type="Proteomes" id="UP000233276"/>
    </source>
</evidence>
<dbReference type="InterPro" id="IPR023772">
    <property type="entry name" value="DNA-bd_HTH_TetR-type_CS"/>
</dbReference>
<dbReference type="InterPro" id="IPR009057">
    <property type="entry name" value="Homeodomain-like_sf"/>
</dbReference>
<keyword evidence="4" id="KW-0804">Transcription</keyword>
<name>A0A2K9DWU9_9MICO</name>
<proteinExistence type="predicted"/>
<dbReference type="Pfam" id="PF00440">
    <property type="entry name" value="TetR_N"/>
    <property type="match status" value="1"/>
</dbReference>